<keyword evidence="4 8" id="KW-0251">Elongation factor</keyword>
<dbReference type="CDD" id="cd01434">
    <property type="entry name" value="EFG_mtEFG1_IV"/>
    <property type="match status" value="1"/>
</dbReference>
<dbReference type="FunFam" id="2.40.30.10:FF:000006">
    <property type="entry name" value="Elongation factor G"/>
    <property type="match status" value="1"/>
</dbReference>
<dbReference type="PANTHER" id="PTHR43261:SF1">
    <property type="entry name" value="RIBOSOME-RELEASING FACTOR 2, MITOCHONDRIAL"/>
    <property type="match status" value="1"/>
</dbReference>
<dbReference type="InterPro" id="IPR027417">
    <property type="entry name" value="P-loop_NTPase"/>
</dbReference>
<dbReference type="InterPro" id="IPR004161">
    <property type="entry name" value="EFTu-like_2"/>
</dbReference>
<dbReference type="SMART" id="SM00889">
    <property type="entry name" value="EFG_IV"/>
    <property type="match status" value="1"/>
</dbReference>
<evidence type="ECO:0000313" key="10">
    <source>
        <dbReference type="EMBL" id="PHM28856.1"/>
    </source>
</evidence>
<dbReference type="InterPro" id="IPR009000">
    <property type="entry name" value="Transl_B-barrel_sf"/>
</dbReference>
<dbReference type="InterPro" id="IPR005225">
    <property type="entry name" value="Small_GTP-bd"/>
</dbReference>
<comment type="function">
    <text evidence="7 8">Catalyzes the GTP-dependent ribosomal translocation step during translation elongation. During this step, the ribosome changes from the pre-translocational (PRE) to the post-translocational (POST) state as the newly formed A-site-bound peptidyl-tRNA and P-site-bound deacylated tRNA move to the P and E sites, respectively. Catalyzes the coordinated movement of the two tRNA molecules, the mRNA and conformational changes in the ribosome.</text>
</comment>
<dbReference type="GO" id="GO:0097216">
    <property type="term" value="F:guanosine tetraphosphate binding"/>
    <property type="evidence" value="ECO:0007669"/>
    <property type="project" value="UniProtKB-ARBA"/>
</dbReference>
<organism evidence="10 12">
    <name type="scientific">Xenorhabdus budapestensis</name>
    <dbReference type="NCBI Taxonomy" id="290110"/>
    <lineage>
        <taxon>Bacteria</taxon>
        <taxon>Pseudomonadati</taxon>
        <taxon>Pseudomonadota</taxon>
        <taxon>Gammaproteobacteria</taxon>
        <taxon>Enterobacterales</taxon>
        <taxon>Morganellaceae</taxon>
        <taxon>Xenorhabdus</taxon>
    </lineage>
</organism>
<dbReference type="PROSITE" id="PS00301">
    <property type="entry name" value="G_TR_1"/>
    <property type="match status" value="1"/>
</dbReference>
<dbReference type="FunFam" id="3.30.70.870:FF:000001">
    <property type="entry name" value="Elongation factor G"/>
    <property type="match status" value="1"/>
</dbReference>
<dbReference type="EMBL" id="CP072455">
    <property type="protein sequence ID" value="QTL40123.1"/>
    <property type="molecule type" value="Genomic_DNA"/>
</dbReference>
<dbReference type="GO" id="GO:0005525">
    <property type="term" value="F:GTP binding"/>
    <property type="evidence" value="ECO:0007669"/>
    <property type="project" value="UniProtKB-UniRule"/>
</dbReference>
<evidence type="ECO:0000256" key="2">
    <source>
        <dbReference type="ARBA" id="ARBA00017872"/>
    </source>
</evidence>
<dbReference type="InterPro" id="IPR041095">
    <property type="entry name" value="EFG_II"/>
</dbReference>
<dbReference type="Gene3D" id="3.40.50.300">
    <property type="entry name" value="P-loop containing nucleotide triphosphate hydrolases"/>
    <property type="match status" value="1"/>
</dbReference>
<evidence type="ECO:0000313" key="11">
    <source>
        <dbReference type="EMBL" id="QTL40123.1"/>
    </source>
</evidence>
<dbReference type="Pfam" id="PF00009">
    <property type="entry name" value="GTP_EFTU"/>
    <property type="match status" value="1"/>
</dbReference>
<dbReference type="CDD" id="cd04088">
    <property type="entry name" value="EFG_mtEFG_II"/>
    <property type="match status" value="1"/>
</dbReference>
<evidence type="ECO:0000256" key="4">
    <source>
        <dbReference type="ARBA" id="ARBA00022768"/>
    </source>
</evidence>
<evidence type="ECO:0000256" key="1">
    <source>
        <dbReference type="ARBA" id="ARBA00005870"/>
    </source>
</evidence>
<evidence type="ECO:0000256" key="7">
    <source>
        <dbReference type="ARBA" id="ARBA00024731"/>
    </source>
</evidence>
<dbReference type="InterPro" id="IPR035649">
    <property type="entry name" value="EFG_V"/>
</dbReference>
<dbReference type="OrthoDB" id="9804431at2"/>
<dbReference type="Pfam" id="PF00679">
    <property type="entry name" value="EFG_C"/>
    <property type="match status" value="1"/>
</dbReference>
<keyword evidence="8" id="KW-0963">Cytoplasm</keyword>
<dbReference type="SUPFAM" id="SSF54211">
    <property type="entry name" value="Ribosomal protein S5 domain 2-like"/>
    <property type="match status" value="1"/>
</dbReference>
<dbReference type="Pfam" id="PF03764">
    <property type="entry name" value="EFG_IV"/>
    <property type="match status" value="1"/>
</dbReference>
<dbReference type="InterPro" id="IPR020568">
    <property type="entry name" value="Ribosomal_Su5_D2-typ_SF"/>
</dbReference>
<dbReference type="PROSITE" id="PS51722">
    <property type="entry name" value="G_TR_2"/>
    <property type="match status" value="1"/>
</dbReference>
<dbReference type="InterPro" id="IPR000795">
    <property type="entry name" value="T_Tr_GTP-bd_dom"/>
</dbReference>
<dbReference type="AlphaFoldDB" id="A0A2D0J373"/>
<reference evidence="10 12" key="1">
    <citation type="journal article" date="2017" name="Nat. Microbiol.">
        <title>Natural product diversity associated with the nematode symbionts Photorhabdus and Xenorhabdus.</title>
        <authorList>
            <person name="Tobias N.J."/>
            <person name="Wolff H."/>
            <person name="Djahanschiri B."/>
            <person name="Grundmann F."/>
            <person name="Kronenwerth M."/>
            <person name="Shi Y.M."/>
            <person name="Simonyi S."/>
            <person name="Grun P."/>
            <person name="Shapiro-Ilan D."/>
            <person name="Pidot S.J."/>
            <person name="Stinear T.P."/>
            <person name="Ebersberger I."/>
            <person name="Bode H.B."/>
        </authorList>
    </citation>
    <scope>NUCLEOTIDE SEQUENCE [LARGE SCALE GENOMIC DNA]</scope>
    <source>
        <strain evidence="10 12">DSM 16342</strain>
    </source>
</reference>
<reference evidence="11 13" key="2">
    <citation type="submission" date="2021-03" db="EMBL/GenBank/DDBJ databases">
        <title>Complete Genome Sequence Data of Xenorhabdus budapestensis strain C72, a Candidate Biological Control Agent, from China.</title>
        <authorList>
            <person name="LI B."/>
            <person name="WANG S."/>
            <person name="QIU D."/>
        </authorList>
    </citation>
    <scope>NUCLEOTIDE SEQUENCE [LARGE SCALE GENOMIC DNA]</scope>
    <source>
        <strain evidence="11 13">C-7-2</strain>
    </source>
</reference>
<dbReference type="GO" id="GO:0003746">
    <property type="term" value="F:translation elongation factor activity"/>
    <property type="evidence" value="ECO:0007669"/>
    <property type="project" value="UniProtKB-UniRule"/>
</dbReference>
<dbReference type="InterPro" id="IPR014721">
    <property type="entry name" value="Ribsml_uS5_D2-typ_fold_subgr"/>
</dbReference>
<dbReference type="Proteomes" id="UP000225833">
    <property type="component" value="Unassembled WGS sequence"/>
</dbReference>
<dbReference type="Proteomes" id="UP000665047">
    <property type="component" value="Chromosome"/>
</dbReference>
<feature type="binding site" evidence="8">
    <location>
        <begin position="142"/>
        <end position="145"/>
    </location>
    <ligand>
        <name>GTP</name>
        <dbReference type="ChEBI" id="CHEBI:37565"/>
    </ligand>
</feature>
<feature type="binding site" evidence="8">
    <location>
        <begin position="17"/>
        <end position="24"/>
    </location>
    <ligand>
        <name>GTP</name>
        <dbReference type="ChEBI" id="CHEBI:37565"/>
    </ligand>
</feature>
<comment type="subcellular location">
    <subcellularLocation>
        <location evidence="8">Cytoplasm</location>
    </subcellularLocation>
</comment>
<dbReference type="SMART" id="SM00838">
    <property type="entry name" value="EFG_C"/>
    <property type="match status" value="1"/>
</dbReference>
<keyword evidence="6 8" id="KW-0342">GTP-binding</keyword>
<protein>
    <recommendedName>
        <fullName evidence="2 8">Elongation factor G</fullName>
        <shortName evidence="8">EF-G</shortName>
    </recommendedName>
</protein>
<dbReference type="InterPro" id="IPR035647">
    <property type="entry name" value="EFG_III/V"/>
</dbReference>
<dbReference type="FunFam" id="3.30.230.10:FF:000003">
    <property type="entry name" value="Elongation factor G"/>
    <property type="match status" value="1"/>
</dbReference>
<dbReference type="Gene3D" id="3.30.230.10">
    <property type="match status" value="1"/>
</dbReference>
<dbReference type="Gene3D" id="3.30.70.240">
    <property type="match status" value="1"/>
</dbReference>
<evidence type="ECO:0000256" key="8">
    <source>
        <dbReference type="HAMAP-Rule" id="MF_00054"/>
    </source>
</evidence>
<dbReference type="SUPFAM" id="SSF50447">
    <property type="entry name" value="Translation proteins"/>
    <property type="match status" value="1"/>
</dbReference>
<dbReference type="RefSeq" id="WP_099134962.1">
    <property type="nucleotide sequence ID" value="NZ_CAWNNJ010000097.1"/>
</dbReference>
<proteinExistence type="inferred from homology"/>
<evidence type="ECO:0000313" key="12">
    <source>
        <dbReference type="Proteomes" id="UP000225833"/>
    </source>
</evidence>
<dbReference type="InterPro" id="IPR004540">
    <property type="entry name" value="Transl_elong_EFG/EF2"/>
</dbReference>
<dbReference type="CDD" id="cd16262">
    <property type="entry name" value="EFG_III"/>
    <property type="match status" value="1"/>
</dbReference>
<keyword evidence="3 8" id="KW-0547">Nucleotide-binding</keyword>
<dbReference type="Pfam" id="PF03144">
    <property type="entry name" value="GTP_EFTU_D2"/>
    <property type="match status" value="1"/>
</dbReference>
<dbReference type="InterPro" id="IPR005517">
    <property type="entry name" value="Transl_elong_EFG/EF2_IV"/>
</dbReference>
<accession>A0A2D0J373</accession>
<dbReference type="SUPFAM" id="SSF52540">
    <property type="entry name" value="P-loop containing nucleoside triphosphate hydrolases"/>
    <property type="match status" value="1"/>
</dbReference>
<dbReference type="NCBIfam" id="TIGR00484">
    <property type="entry name" value="EF-G"/>
    <property type="match status" value="1"/>
</dbReference>
<dbReference type="Pfam" id="PF14492">
    <property type="entry name" value="EFG_III"/>
    <property type="match status" value="1"/>
</dbReference>
<dbReference type="GO" id="GO:0003924">
    <property type="term" value="F:GTPase activity"/>
    <property type="evidence" value="ECO:0007669"/>
    <property type="project" value="InterPro"/>
</dbReference>
<evidence type="ECO:0000313" key="13">
    <source>
        <dbReference type="Proteomes" id="UP000665047"/>
    </source>
</evidence>
<evidence type="ECO:0000256" key="3">
    <source>
        <dbReference type="ARBA" id="ARBA00022741"/>
    </source>
</evidence>
<evidence type="ECO:0000259" key="9">
    <source>
        <dbReference type="PROSITE" id="PS51722"/>
    </source>
</evidence>
<dbReference type="InterPro" id="IPR031157">
    <property type="entry name" value="G_TR_CS"/>
</dbReference>
<gene>
    <name evidence="8 11" type="primary">fusA</name>
    <name evidence="11" type="ORF">HGO23_01465</name>
    <name evidence="10" type="ORF">Xbud_00939</name>
</gene>
<dbReference type="SUPFAM" id="SSF54980">
    <property type="entry name" value="EF-G C-terminal domain-like"/>
    <property type="match status" value="2"/>
</dbReference>
<sequence length="702" mass="77535">MARKTPITRYRNIGISAHIDAGKTTTTERILFYTGVSHKIGEVHDGAATMDWMEQEQERGITITSAATTAFWSGMAKQYEPHRVNIIDTPGHVDFTIEVERSMRVLDGAVMVYCAVGGVQPQSETVWRQANKYNVPRIAFVNKMDRMGANFLRVVEQIKTRLAANPVPLQLAIGAEDTFTGVVDLLKMKAINWNDEDQGITFEYEDIPADMLELAQEWHQNLIESAAEASEELMDKYLGGEELTEEEIKAALRKRVLANEIILVTCGSAFKNKGVQAMLDAVVEYLPAPTDVESIKGMLPDGKDTPAERHSSDDEPFSALAFKIATDPFVGNLTFFRVYSGVVNSGDTVLNPVKDRKERFGRIVQMHANKREEIKEVRAGDIAAAIGLKDVTTGDTLCDLNAPIILERMEFPEPVISVAIEPKTKADQEKMGIALGRLAQEDPSFRVSSDEESGQTIIAGMGELHLDVLVDRMRREFNVEANVGKPQVAYRETIRASVEQEGKHAKQSGGRGQYGHVWLRIEPLEAGGAGYEFANEIVGGVVPKEYIPGVDKGVQEQLKSGVLAGYPIVDVKVALFDGSYHDVDSSEIAFKIAASMAFKEGFMKAKPVLLEPIMKVEVETPEDYMGDVIGDLNRRRGMIDGMDDVATGKIVRAQVPLSEMFGYATDLRSQTQGRASYSMEFLKYNEAPSNVAQAIIEARKSR</sequence>
<dbReference type="PRINTS" id="PR00315">
    <property type="entry name" value="ELONGATNFCT"/>
</dbReference>
<dbReference type="NCBIfam" id="NF009381">
    <property type="entry name" value="PRK12740.1-5"/>
    <property type="match status" value="1"/>
</dbReference>
<dbReference type="Gene3D" id="3.30.70.870">
    <property type="entry name" value="Elongation Factor G (Translational Gtpase), domain 3"/>
    <property type="match status" value="1"/>
</dbReference>
<evidence type="ECO:0000256" key="6">
    <source>
        <dbReference type="ARBA" id="ARBA00023134"/>
    </source>
</evidence>
<dbReference type="Gene3D" id="2.40.30.10">
    <property type="entry name" value="Translation factors"/>
    <property type="match status" value="1"/>
</dbReference>
<dbReference type="HAMAP" id="MF_00054_B">
    <property type="entry name" value="EF_G_EF_2_B"/>
    <property type="match status" value="1"/>
</dbReference>
<dbReference type="GO" id="GO:0032790">
    <property type="term" value="P:ribosome disassembly"/>
    <property type="evidence" value="ECO:0007669"/>
    <property type="project" value="TreeGrafter"/>
</dbReference>
<dbReference type="FunFam" id="3.40.50.300:FF:000029">
    <property type="entry name" value="Elongation factor G"/>
    <property type="match status" value="1"/>
</dbReference>
<dbReference type="EMBL" id="NIBS01000003">
    <property type="protein sequence ID" value="PHM28856.1"/>
    <property type="molecule type" value="Genomic_DNA"/>
</dbReference>
<evidence type="ECO:0000256" key="5">
    <source>
        <dbReference type="ARBA" id="ARBA00022917"/>
    </source>
</evidence>
<feature type="binding site" evidence="8">
    <location>
        <begin position="88"/>
        <end position="92"/>
    </location>
    <ligand>
        <name>GTP</name>
        <dbReference type="ChEBI" id="CHEBI:37565"/>
    </ligand>
</feature>
<dbReference type="InterPro" id="IPR047872">
    <property type="entry name" value="EFG_IV"/>
</dbReference>
<keyword evidence="13" id="KW-1185">Reference proteome</keyword>
<dbReference type="InterPro" id="IPR009022">
    <property type="entry name" value="EFG_III"/>
</dbReference>
<dbReference type="GO" id="GO:0005737">
    <property type="term" value="C:cytoplasm"/>
    <property type="evidence" value="ECO:0007669"/>
    <property type="project" value="UniProtKB-SubCell"/>
</dbReference>
<dbReference type="CDD" id="cd01886">
    <property type="entry name" value="EF-G"/>
    <property type="match status" value="1"/>
</dbReference>
<dbReference type="CDD" id="cd03713">
    <property type="entry name" value="EFG_mtEFG_C"/>
    <property type="match status" value="1"/>
</dbReference>
<comment type="similarity">
    <text evidence="1 8">Belongs to the TRAFAC class translation factor GTPase superfamily. Classic translation factor GTPase family. EF-G/EF-2 subfamily.</text>
</comment>
<name>A0A2D0J373_XENBU</name>
<dbReference type="FunFam" id="3.30.70.240:FF:000001">
    <property type="entry name" value="Elongation factor G"/>
    <property type="match status" value="1"/>
</dbReference>
<dbReference type="InterPro" id="IPR000640">
    <property type="entry name" value="EFG_V-like"/>
</dbReference>
<dbReference type="NCBIfam" id="TIGR00231">
    <property type="entry name" value="small_GTP"/>
    <property type="match status" value="1"/>
</dbReference>
<dbReference type="PANTHER" id="PTHR43261">
    <property type="entry name" value="TRANSLATION ELONGATION FACTOR G-RELATED"/>
    <property type="match status" value="1"/>
</dbReference>
<keyword evidence="5 8" id="KW-0648">Protein biosynthesis</keyword>
<feature type="domain" description="Tr-type G" evidence="9">
    <location>
        <begin position="8"/>
        <end position="290"/>
    </location>
</feature>